<dbReference type="PRINTS" id="PR00059">
    <property type="entry name" value="RIBOSOMALL6"/>
</dbReference>
<evidence type="ECO:0000256" key="3">
    <source>
        <dbReference type="ARBA" id="ARBA00023274"/>
    </source>
</evidence>
<evidence type="ECO:0000256" key="2">
    <source>
        <dbReference type="ARBA" id="ARBA00022980"/>
    </source>
</evidence>
<dbReference type="GO" id="GO:0005840">
    <property type="term" value="C:ribosome"/>
    <property type="evidence" value="ECO:0007669"/>
    <property type="project" value="UniProtKB-KW"/>
</dbReference>
<organism evidence="4">
    <name type="scientific">Nephromyces sp. ex Molgula occidentalis</name>
    <dbReference type="NCBI Taxonomy" id="2544991"/>
    <lineage>
        <taxon>Eukaryota</taxon>
        <taxon>Sar</taxon>
        <taxon>Alveolata</taxon>
        <taxon>Apicomplexa</taxon>
        <taxon>Aconoidasida</taxon>
        <taxon>Nephromycida</taxon>
        <taxon>Nephromyces</taxon>
    </lineage>
</organism>
<dbReference type="GO" id="GO:0003735">
    <property type="term" value="F:structural constituent of ribosome"/>
    <property type="evidence" value="ECO:0007669"/>
    <property type="project" value="InterPro"/>
</dbReference>
<evidence type="ECO:0000256" key="1">
    <source>
        <dbReference type="ARBA" id="ARBA00009356"/>
    </source>
</evidence>
<dbReference type="AlphaFoldDB" id="A0A5C1H9T5"/>
<dbReference type="Gene3D" id="3.90.930.12">
    <property type="entry name" value="Ribosomal protein L6, alpha-beta domain"/>
    <property type="match status" value="1"/>
</dbReference>
<dbReference type="GO" id="GO:1990904">
    <property type="term" value="C:ribonucleoprotein complex"/>
    <property type="evidence" value="ECO:0007669"/>
    <property type="project" value="UniProtKB-KW"/>
</dbReference>
<accession>A0A5C1H9T5</accession>
<proteinExistence type="inferred from homology"/>
<evidence type="ECO:0000313" key="4">
    <source>
        <dbReference type="EMBL" id="QEM01738.1"/>
    </source>
</evidence>
<name>A0A5C1H9T5_9APIC</name>
<comment type="similarity">
    <text evidence="1">Belongs to the universal ribosomal protein uL6 family.</text>
</comment>
<sequence>MSIKLLLPFTTNLYLIKDLQSNLTILIIKQFNQIYYFNLNNLCLIYLGTNALFIEVNAKLKFLSKSVQNFLKNSILLKNTTAYTVELIIYGIGYYFKLTAQSIVQLKGKYNHIILISIPSQITCTVSNNGIQLNLKGLNKNLISLVASRIKNLNLPDPYKNKGIRYSYEKLYLKTIKKQK</sequence>
<dbReference type="InterPro" id="IPR036789">
    <property type="entry name" value="Ribosomal_uL6-like_a/b-dom_sf"/>
</dbReference>
<dbReference type="InterPro" id="IPR019906">
    <property type="entry name" value="Ribosomal_uL6_bac-type"/>
</dbReference>
<reference evidence="4" key="1">
    <citation type="journal article" date="2019" name="Genome Biol. Evol.">
        <title>Nephromyces represents a diverse and novel lineage of the Apicomplexa that has retained apicoplasts.</title>
        <authorList>
            <person name="Munoz-Gomez S.A."/>
            <person name="Durnin K."/>
            <person name="Eme L."/>
            <person name="Paight C."/>
            <person name="Lane C.E."/>
            <person name="Saffo M.B."/>
            <person name="Slamovits C.H."/>
        </authorList>
    </citation>
    <scope>NUCLEOTIDE SEQUENCE</scope>
    <source>
        <strain evidence="4">654</strain>
    </source>
</reference>
<dbReference type="SUPFAM" id="SSF56053">
    <property type="entry name" value="Ribosomal protein L6"/>
    <property type="match status" value="1"/>
</dbReference>
<dbReference type="PIRSF" id="PIRSF002162">
    <property type="entry name" value="Ribosomal_L6"/>
    <property type="match status" value="1"/>
</dbReference>
<dbReference type="InterPro" id="IPR000702">
    <property type="entry name" value="Ribosomal_uL6-like"/>
</dbReference>
<dbReference type="EMBL" id="MK573205">
    <property type="protein sequence ID" value="QEM01738.1"/>
    <property type="molecule type" value="Genomic_DNA"/>
</dbReference>
<dbReference type="GO" id="GO:0019843">
    <property type="term" value="F:rRNA binding"/>
    <property type="evidence" value="ECO:0007669"/>
    <property type="project" value="InterPro"/>
</dbReference>
<keyword evidence="2 4" id="KW-0689">Ribosomal protein</keyword>
<protein>
    <submittedName>
        <fullName evidence="4">50S ribosomal protein L6</fullName>
    </submittedName>
</protein>
<gene>
    <name evidence="4" type="primary">rpl6</name>
</gene>
<keyword evidence="3" id="KW-0687">Ribonucleoprotein</keyword>
<dbReference type="GO" id="GO:0006412">
    <property type="term" value="P:translation"/>
    <property type="evidence" value="ECO:0007669"/>
    <property type="project" value="InterPro"/>
</dbReference>